<evidence type="ECO:0000313" key="3">
    <source>
        <dbReference type="RefSeq" id="XP_005089846.1"/>
    </source>
</evidence>
<accession>A0ABM0JBH8</accession>
<dbReference type="GeneID" id="101849977"/>
<evidence type="ECO:0000313" key="2">
    <source>
        <dbReference type="Proteomes" id="UP000694888"/>
    </source>
</evidence>
<evidence type="ECO:0000256" key="1">
    <source>
        <dbReference type="SAM" id="MobiDB-lite"/>
    </source>
</evidence>
<gene>
    <name evidence="3" type="primary">LOC101849977</name>
</gene>
<dbReference type="Proteomes" id="UP000694888">
    <property type="component" value="Unplaced"/>
</dbReference>
<keyword evidence="2" id="KW-1185">Reference proteome</keyword>
<dbReference type="RefSeq" id="XP_005089846.1">
    <property type="nucleotide sequence ID" value="XM_005089789.3"/>
</dbReference>
<proteinExistence type="predicted"/>
<reference evidence="3" key="1">
    <citation type="submission" date="2025-08" db="UniProtKB">
        <authorList>
            <consortium name="RefSeq"/>
        </authorList>
    </citation>
    <scope>IDENTIFICATION</scope>
</reference>
<feature type="region of interest" description="Disordered" evidence="1">
    <location>
        <begin position="78"/>
        <end position="126"/>
    </location>
</feature>
<organism evidence="2 3">
    <name type="scientific">Aplysia californica</name>
    <name type="common">California sea hare</name>
    <dbReference type="NCBI Taxonomy" id="6500"/>
    <lineage>
        <taxon>Eukaryota</taxon>
        <taxon>Metazoa</taxon>
        <taxon>Spiralia</taxon>
        <taxon>Lophotrochozoa</taxon>
        <taxon>Mollusca</taxon>
        <taxon>Gastropoda</taxon>
        <taxon>Heterobranchia</taxon>
        <taxon>Euthyneura</taxon>
        <taxon>Tectipleura</taxon>
        <taxon>Aplysiida</taxon>
        <taxon>Aplysioidea</taxon>
        <taxon>Aplysiidae</taxon>
        <taxon>Aplysia</taxon>
    </lineage>
</organism>
<sequence>MMENCCVLTLSSFVLYLIVDTRDSIIEQLSRMGYTSFCLFVLISITAHSSAQDASTTVTAATATTAAAAATVSTASRRGASTHATAPVSVTPTYPLPTVSGGSQGPETSTTTTTRPRVTQSPWFPTAPMGSPVRNPWLYYQPFFPPYDATSSVYNMYGLQGSLPFATPYSNDLSRSYAIQLLPGSGGMWQSPGTGAKKTPALLMPTQKPSLWF</sequence>
<name>A0ABM0JBH8_APLCA</name>
<protein>
    <submittedName>
        <fullName evidence="3">Uncharacterized protein LOC101849977 isoform X1</fullName>
    </submittedName>
</protein>
<feature type="compositionally biased region" description="Low complexity" evidence="1">
    <location>
        <begin position="105"/>
        <end position="122"/>
    </location>
</feature>